<keyword evidence="2" id="KW-1185">Reference proteome</keyword>
<name>A0A1E7L363_9ACTN</name>
<gene>
    <name evidence="1" type="ORF">AN218_17050</name>
</gene>
<comment type="caution">
    <text evidence="1">The sequence shown here is derived from an EMBL/GenBank/DDBJ whole genome shotgun (WGS) entry which is preliminary data.</text>
</comment>
<reference evidence="1 2" key="1">
    <citation type="journal article" date="2016" name="Front. Microbiol.">
        <title>Comparative Genomics Analysis of Streptomyces Species Reveals Their Adaptation to the Marine Environment and Their Diversity at the Genomic Level.</title>
        <authorList>
            <person name="Tian X."/>
            <person name="Zhang Z."/>
            <person name="Yang T."/>
            <person name="Chen M."/>
            <person name="Li J."/>
            <person name="Chen F."/>
            <person name="Yang J."/>
            <person name="Li W."/>
            <person name="Zhang B."/>
            <person name="Zhang Z."/>
            <person name="Wu J."/>
            <person name="Zhang C."/>
            <person name="Long L."/>
            <person name="Xiao J."/>
        </authorList>
    </citation>
    <scope>NUCLEOTIDE SEQUENCE [LARGE SCALE GENOMIC DNA]</scope>
    <source>
        <strain evidence="1 2">SCSIO 10429</strain>
    </source>
</reference>
<evidence type="ECO:0000313" key="1">
    <source>
        <dbReference type="EMBL" id="OEV10561.1"/>
    </source>
</evidence>
<dbReference type="RefSeq" id="WP_070017747.1">
    <property type="nucleotide sequence ID" value="NZ_LJGW01000291.1"/>
</dbReference>
<dbReference type="EMBL" id="LJGW01000291">
    <property type="protein sequence ID" value="OEV10561.1"/>
    <property type="molecule type" value="Genomic_DNA"/>
</dbReference>
<protein>
    <submittedName>
        <fullName evidence="1">Uncharacterized protein</fullName>
    </submittedName>
</protein>
<dbReference type="AlphaFoldDB" id="A0A1E7L363"/>
<accession>A0A1E7L363</accession>
<organism evidence="1 2">
    <name type="scientific">Streptomyces nanshensis</name>
    <dbReference type="NCBI Taxonomy" id="518642"/>
    <lineage>
        <taxon>Bacteria</taxon>
        <taxon>Bacillati</taxon>
        <taxon>Actinomycetota</taxon>
        <taxon>Actinomycetes</taxon>
        <taxon>Kitasatosporales</taxon>
        <taxon>Streptomycetaceae</taxon>
        <taxon>Streptomyces</taxon>
    </lineage>
</organism>
<dbReference type="Proteomes" id="UP000176005">
    <property type="component" value="Unassembled WGS sequence"/>
</dbReference>
<proteinExistence type="predicted"/>
<evidence type="ECO:0000313" key="2">
    <source>
        <dbReference type="Proteomes" id="UP000176005"/>
    </source>
</evidence>
<sequence>MAGFADAYRRLPASLKHLSAAGVPVSELAADTGLTGEHVSALLTSVSTREWLEELVHLAERLCLALGTQGDDALTRDEASAWIVTIRSHRVRPHRAGGAGPVPSRARPAKGLAPEAADADELLEMLEDYLARALKYLRDVASGRPAMGAVRGELTAVRYVLDYIYPILDAV</sequence>